<feature type="transmembrane region" description="Helical" evidence="1">
    <location>
        <begin position="12"/>
        <end position="33"/>
    </location>
</feature>
<dbReference type="InterPro" id="IPR036909">
    <property type="entry name" value="Cyt_c-like_dom_sf"/>
</dbReference>
<dbReference type="InterPro" id="IPR051395">
    <property type="entry name" value="Cytochrome_c_Peroxidase/MauG"/>
</dbReference>
<accession>A0AAD0WR50</accession>
<keyword evidence="1" id="KW-1133">Transmembrane helix</keyword>
<dbReference type="GO" id="GO:0009055">
    <property type="term" value="F:electron transfer activity"/>
    <property type="evidence" value="ECO:0007669"/>
    <property type="project" value="InterPro"/>
</dbReference>
<dbReference type="KEGG" id="asui:ASUIS_1973"/>
<dbReference type="SUPFAM" id="SSF46626">
    <property type="entry name" value="Cytochrome c"/>
    <property type="match status" value="2"/>
</dbReference>
<dbReference type="Proteomes" id="UP000263040">
    <property type="component" value="Chromosome"/>
</dbReference>
<name>A0AAD0WR50_9BACT</name>
<reference evidence="2 3" key="1">
    <citation type="submission" date="2018-08" db="EMBL/GenBank/DDBJ databases">
        <title>Complete genome of the Arcobacter suis type strain LMG 26152.</title>
        <authorList>
            <person name="Miller W.G."/>
            <person name="Yee E."/>
            <person name="Bono J.L."/>
        </authorList>
    </citation>
    <scope>NUCLEOTIDE SEQUENCE [LARGE SCALE GENOMIC DNA]</scope>
    <source>
        <strain evidence="2 3">CECT 7833</strain>
    </source>
</reference>
<dbReference type="AlphaFoldDB" id="A0AAD0WR50"/>
<dbReference type="EMBL" id="CP032100">
    <property type="protein sequence ID" value="AXX90435.1"/>
    <property type="molecule type" value="Genomic_DNA"/>
</dbReference>
<dbReference type="InterPro" id="IPR010538">
    <property type="entry name" value="DHOR"/>
</dbReference>
<sequence length="464" mass="52519">MLQILKKQNYNILKKLFITKSLVVIFATGLFAVNDSGKFLSNDKNKSLLLKPIDNLKDEEYDKFVLGRSFFTIPWVEAPSITTARDGLGPLFNANTCVSCHPANGRGTLFNKDGLESRSLVARLSVKPNESSEHKEFLKFKGFVPDSVYGNQISINGIHGIDFEGKIKIDFKEIEILFPDGEKQVLLKPNYSLENLNYGDLGKDTIVSYRLAPTLNGMGLIELISNEDILKNVDADDKNADGISGRANWVYSNLTKKEELGRYTWKASVYSLKEQVAGAANNDMGLTTTLFSYENCTSFQKACNEASKAKDKIDLPDERLDAITYYLKHVKAYTPKITKEYEEGLEIFEQISCSKCHISSFETKKGFKVFPYSDFLLHDMGEDLADGKVEFKAMPNEWRTAPLWGLALHEKINKEKPRLLHDGRARSFQEAILWHGGEAQGSKENYMNLPKDKREKLLKFLEEL</sequence>
<keyword evidence="1" id="KW-0472">Membrane</keyword>
<evidence type="ECO:0000256" key="1">
    <source>
        <dbReference type="SAM" id="Phobius"/>
    </source>
</evidence>
<gene>
    <name evidence="2" type="ORF">ASUIS_1973</name>
</gene>
<keyword evidence="3" id="KW-1185">Reference proteome</keyword>
<dbReference type="PANTHER" id="PTHR30600">
    <property type="entry name" value="CYTOCHROME C PEROXIDASE-RELATED"/>
    <property type="match status" value="1"/>
</dbReference>
<dbReference type="Gene3D" id="1.10.760.10">
    <property type="entry name" value="Cytochrome c-like domain"/>
    <property type="match status" value="1"/>
</dbReference>
<dbReference type="Pfam" id="PF06537">
    <property type="entry name" value="DHOR"/>
    <property type="match status" value="1"/>
</dbReference>
<protein>
    <submittedName>
        <fullName evidence="2">Diheme oxidoreductase, putative peroxidase</fullName>
    </submittedName>
</protein>
<keyword evidence="1" id="KW-0812">Transmembrane</keyword>
<evidence type="ECO:0000313" key="2">
    <source>
        <dbReference type="EMBL" id="AXX90435.1"/>
    </source>
</evidence>
<dbReference type="RefSeq" id="WP_226799899.1">
    <property type="nucleotide sequence ID" value="NZ_CP032100.1"/>
</dbReference>
<dbReference type="GO" id="GO:0020037">
    <property type="term" value="F:heme binding"/>
    <property type="evidence" value="ECO:0007669"/>
    <property type="project" value="InterPro"/>
</dbReference>
<keyword evidence="2" id="KW-0560">Oxidoreductase</keyword>
<proteinExistence type="predicted"/>
<organism evidence="2 3">
    <name type="scientific">Arcobacter suis CECT 7833</name>
    <dbReference type="NCBI Taxonomy" id="663365"/>
    <lineage>
        <taxon>Bacteria</taxon>
        <taxon>Pseudomonadati</taxon>
        <taxon>Campylobacterota</taxon>
        <taxon>Epsilonproteobacteria</taxon>
        <taxon>Campylobacterales</taxon>
        <taxon>Arcobacteraceae</taxon>
        <taxon>Arcobacter</taxon>
    </lineage>
</organism>
<dbReference type="GO" id="GO:0004130">
    <property type="term" value="F:cytochrome-c peroxidase activity"/>
    <property type="evidence" value="ECO:0007669"/>
    <property type="project" value="TreeGrafter"/>
</dbReference>
<evidence type="ECO:0000313" key="3">
    <source>
        <dbReference type="Proteomes" id="UP000263040"/>
    </source>
</evidence>
<keyword evidence="2" id="KW-0575">Peroxidase</keyword>
<dbReference type="PANTHER" id="PTHR30600:SF4">
    <property type="entry name" value="CYTOCHROME C DOMAIN-CONTAINING PROTEIN"/>
    <property type="match status" value="1"/>
</dbReference>
<dbReference type="PIRSF" id="PIRSF028099">
    <property type="entry name" value="DUF1111"/>
    <property type="match status" value="1"/>
</dbReference>